<dbReference type="InterPro" id="IPR005828">
    <property type="entry name" value="MFS_sugar_transport-like"/>
</dbReference>
<feature type="transmembrane region" description="Helical" evidence="6">
    <location>
        <begin position="426"/>
        <end position="449"/>
    </location>
</feature>
<feature type="transmembrane region" description="Helical" evidence="6">
    <location>
        <begin position="269"/>
        <end position="290"/>
    </location>
</feature>
<feature type="transmembrane region" description="Helical" evidence="6">
    <location>
        <begin position="96"/>
        <end position="114"/>
    </location>
</feature>
<keyword evidence="9" id="KW-1185">Reference proteome</keyword>
<evidence type="ECO:0000256" key="1">
    <source>
        <dbReference type="ARBA" id="ARBA00004141"/>
    </source>
</evidence>
<comment type="subcellular location">
    <subcellularLocation>
        <location evidence="1">Membrane</location>
        <topology evidence="1">Multi-pass membrane protein</topology>
    </subcellularLocation>
</comment>
<keyword evidence="5 6" id="KW-0472">Membrane</keyword>
<feature type="transmembrane region" description="Helical" evidence="6">
    <location>
        <begin position="66"/>
        <end position="89"/>
    </location>
</feature>
<reference evidence="8 9" key="1">
    <citation type="submission" date="2016-02" db="EMBL/GenBank/DDBJ databases">
        <title>Genome analysis of coral dinoflagellate symbionts highlights evolutionary adaptations to a symbiotic lifestyle.</title>
        <authorList>
            <person name="Aranda M."/>
            <person name="Li Y."/>
            <person name="Liew Y.J."/>
            <person name="Baumgarten S."/>
            <person name="Simakov O."/>
            <person name="Wilson M."/>
            <person name="Piel J."/>
            <person name="Ashoor H."/>
            <person name="Bougouffa S."/>
            <person name="Bajic V.B."/>
            <person name="Ryu T."/>
            <person name="Ravasi T."/>
            <person name="Bayer T."/>
            <person name="Micklem G."/>
            <person name="Kim H."/>
            <person name="Bhak J."/>
            <person name="Lajeunesse T.C."/>
            <person name="Voolstra C.R."/>
        </authorList>
    </citation>
    <scope>NUCLEOTIDE SEQUENCE [LARGE SCALE GENOMIC DNA]</scope>
    <source>
        <strain evidence="8 9">CCMP2467</strain>
    </source>
</reference>
<gene>
    <name evidence="8" type="primary">Slc22a1</name>
    <name evidence="8" type="ORF">AK812_SmicGene330</name>
</gene>
<feature type="transmembrane region" description="Helical" evidence="6">
    <location>
        <begin position="183"/>
        <end position="201"/>
    </location>
</feature>
<dbReference type="Proteomes" id="UP000186817">
    <property type="component" value="Unassembled WGS sequence"/>
</dbReference>
<evidence type="ECO:0000313" key="8">
    <source>
        <dbReference type="EMBL" id="OLQ15441.1"/>
    </source>
</evidence>
<dbReference type="InterPro" id="IPR036259">
    <property type="entry name" value="MFS_trans_sf"/>
</dbReference>
<feature type="transmembrane region" description="Helical" evidence="6">
    <location>
        <begin position="156"/>
        <end position="177"/>
    </location>
</feature>
<dbReference type="EMBL" id="LSRX01000003">
    <property type="protein sequence ID" value="OLQ15441.1"/>
    <property type="molecule type" value="Genomic_DNA"/>
</dbReference>
<dbReference type="Gene3D" id="1.20.1250.20">
    <property type="entry name" value="MFS general substrate transporter like domains"/>
    <property type="match status" value="1"/>
</dbReference>
<dbReference type="GO" id="GO:0022857">
    <property type="term" value="F:transmembrane transporter activity"/>
    <property type="evidence" value="ECO:0007669"/>
    <property type="project" value="InterPro"/>
</dbReference>
<keyword evidence="4 6" id="KW-1133">Transmembrane helix</keyword>
<comment type="caution">
    <text evidence="8">The sequence shown here is derived from an EMBL/GenBank/DDBJ whole genome shotgun (WGS) entry which is preliminary data.</text>
</comment>
<feature type="transmembrane region" description="Helical" evidence="6">
    <location>
        <begin position="361"/>
        <end position="380"/>
    </location>
</feature>
<keyword evidence="3 6" id="KW-0812">Transmembrane</keyword>
<dbReference type="AlphaFoldDB" id="A0A1Q9F6Z8"/>
<feature type="transmembrane region" description="Helical" evidence="6">
    <location>
        <begin position="336"/>
        <end position="355"/>
    </location>
</feature>
<dbReference type="InterPro" id="IPR020846">
    <property type="entry name" value="MFS_dom"/>
</dbReference>
<protein>
    <submittedName>
        <fullName evidence="8">Solute carrier family 22 member 1</fullName>
    </submittedName>
</protein>
<accession>A0A1Q9F6Z8</accession>
<feature type="transmembrane region" description="Helical" evidence="6">
    <location>
        <begin position="310"/>
        <end position="329"/>
    </location>
</feature>
<dbReference type="PROSITE" id="PS50850">
    <property type="entry name" value="MFS"/>
    <property type="match status" value="1"/>
</dbReference>
<dbReference type="OrthoDB" id="4139357at2759"/>
<dbReference type="PANTHER" id="PTHR23511">
    <property type="entry name" value="SYNAPTIC VESICLE GLYCOPROTEIN 2"/>
    <property type="match status" value="1"/>
</dbReference>
<evidence type="ECO:0000256" key="3">
    <source>
        <dbReference type="ARBA" id="ARBA00022692"/>
    </source>
</evidence>
<evidence type="ECO:0000256" key="4">
    <source>
        <dbReference type="ARBA" id="ARBA00022989"/>
    </source>
</evidence>
<organism evidence="8 9">
    <name type="scientific">Symbiodinium microadriaticum</name>
    <name type="common">Dinoflagellate</name>
    <name type="synonym">Zooxanthella microadriatica</name>
    <dbReference type="NCBI Taxonomy" id="2951"/>
    <lineage>
        <taxon>Eukaryota</taxon>
        <taxon>Sar</taxon>
        <taxon>Alveolata</taxon>
        <taxon>Dinophyceae</taxon>
        <taxon>Suessiales</taxon>
        <taxon>Symbiodiniaceae</taxon>
        <taxon>Symbiodinium</taxon>
    </lineage>
</organism>
<dbReference type="SUPFAM" id="SSF103473">
    <property type="entry name" value="MFS general substrate transporter"/>
    <property type="match status" value="1"/>
</dbReference>
<feature type="transmembrane region" description="Helical" evidence="6">
    <location>
        <begin position="126"/>
        <end position="144"/>
    </location>
</feature>
<evidence type="ECO:0000256" key="2">
    <source>
        <dbReference type="ARBA" id="ARBA00022448"/>
    </source>
</evidence>
<evidence type="ECO:0000313" key="9">
    <source>
        <dbReference type="Proteomes" id="UP000186817"/>
    </source>
</evidence>
<evidence type="ECO:0000256" key="6">
    <source>
        <dbReference type="SAM" id="Phobius"/>
    </source>
</evidence>
<name>A0A1Q9F6Z8_SYMMI</name>
<evidence type="ECO:0000256" key="5">
    <source>
        <dbReference type="ARBA" id="ARBA00023136"/>
    </source>
</evidence>
<keyword evidence="2" id="KW-0813">Transport</keyword>
<sequence>MTTCAEDGIRDPVTVTEALDALVVGSFHAGHLLRMILFWAVLAMTQECTPYLFPGLRKGFDADDESVASFAAAFPLGCVLGSVAATFLLDRLGRRGFVLIASPMAVAVSLASIVAPSFRILLGLRVLQSVVIAISRAALSTWYIEFLSTNYRGTLMAVYSLGWPLGRAAVILTASMAKEDWSLFMSLNALGFTALFIVMHLSEESPRFLVASGRLSEANDVLTRLYASNRQAPWKPCSQLCLDKASANAGPSDDSRTWSRLFGRGSRHLLLFACLLFAVLASTTVLLDTWGPGLYHTLLAPESPQLPTHILMLFNVGDLCGIAVSIMIVDRIGRAGSFVIGFFVQGMLLAIVGILDAREPHQYYFAIVCGMLAATCRCFAWESAQMWTLEAFPTDLRAKAFSTAAAVMHSVSILSLKVSGHQVHRLTAASCLLFLAAMKIAGGFLSTGLMPKETAREPMTERLGSGTRVVRFSNALVTMYCQPTAMSTAYYQPAAMSPATTPLPYTQPVTYMQPTATLPVVQNPYVQPLGTGTFSPSYGYGAVPAPILPQPAGYMYSYDPSPHAGAASYAPAAMPATSSFSYVPAVPAAGSFSYVPAAVPATSSFSYVPAVAGTSSFSVSQPVRSTSFETYPASIPPMAATASLNGSFVAPAGPATGSYVPPPMVDAATGSFVPPVATSGSFTYPGLPTVGSFVSPPGPIGLAKLSASRPFKFYVEPPEKRKSGAEGSKPTFQVATVIGEWVWEFGGPLPSLQPVDEVAVSAFAVSLEDAAVIVDAVGQLLSDALTGEDTKAGQLIGILGWSDATLKRVISDVGLEIGLENVVDMTTDVNNPDVMDNEEALREVLETMSIPKSVPKKML</sequence>
<dbReference type="GO" id="GO:0016020">
    <property type="term" value="C:membrane"/>
    <property type="evidence" value="ECO:0007669"/>
    <property type="project" value="UniProtKB-SubCell"/>
</dbReference>
<dbReference type="Pfam" id="PF00083">
    <property type="entry name" value="Sugar_tr"/>
    <property type="match status" value="1"/>
</dbReference>
<evidence type="ECO:0000259" key="7">
    <source>
        <dbReference type="PROSITE" id="PS50850"/>
    </source>
</evidence>
<proteinExistence type="predicted"/>
<feature type="domain" description="Major facilitator superfamily (MFS) profile" evidence="7">
    <location>
        <begin position="18"/>
        <end position="454"/>
    </location>
</feature>
<dbReference type="PANTHER" id="PTHR23511:SF34">
    <property type="entry name" value="SYNAPTIC VESICLE GLYCOPROTEIN 2"/>
    <property type="match status" value="1"/>
</dbReference>